<accession>A0A0S1SMJ1</accession>
<keyword evidence="1" id="KW-0812">Transmembrane</keyword>
<reference evidence="2 3" key="2">
    <citation type="journal article" date="2016" name="PeerJ">
        <title>Analysis of five complete genome sequences for members of the class Peribacteria in the recently recognized Peregrinibacteria bacterial phylum.</title>
        <authorList>
            <person name="Anantharaman K."/>
            <person name="Brown C.T."/>
            <person name="Burstein D."/>
            <person name="Castelle C.J."/>
            <person name="Probst A.J."/>
            <person name="Thomas B.C."/>
            <person name="Williams K.H."/>
            <person name="Banfield J.F."/>
        </authorList>
    </citation>
    <scope>NUCLEOTIDE SEQUENCE [LARGE SCALE GENOMIC DNA]</scope>
    <source>
        <strain evidence="2">RIFOXYD1_FULL_PER-ii_59_16</strain>
    </source>
</reference>
<keyword evidence="1" id="KW-0472">Membrane</keyword>
<evidence type="ECO:0000256" key="1">
    <source>
        <dbReference type="SAM" id="Phobius"/>
    </source>
</evidence>
<reference evidence="3" key="1">
    <citation type="submission" date="2015-10" db="EMBL/GenBank/DDBJ databases">
        <title>Analysis of five complete genome sequences for members of the class Peribacteria in the recently recognized Peregrinibacteria bacterial phylum.</title>
        <authorList>
            <person name="Anantharaman K."/>
            <person name="Brown C.T."/>
            <person name="Burstein D."/>
            <person name="Castelle C.J."/>
            <person name="Probst A.J."/>
            <person name="Thomas B.C."/>
            <person name="Williams K.H."/>
            <person name="Banfield J.F."/>
        </authorList>
    </citation>
    <scope>NUCLEOTIDE SEQUENCE [LARGE SCALE GENOMIC DNA]</scope>
</reference>
<feature type="transmembrane region" description="Helical" evidence="1">
    <location>
        <begin position="12"/>
        <end position="37"/>
    </location>
</feature>
<protein>
    <recommendedName>
        <fullName evidence="4">Type II secretion system protein</fullName>
    </recommendedName>
</protein>
<accession>A0A0S1SMD4</accession>
<gene>
    <name evidence="2" type="ORF">PeribacterD1_1042</name>
</gene>
<name>A0A0S1SKM6_9BACT</name>
<keyword evidence="1" id="KW-1133">Transmembrane helix</keyword>
<organism evidence="2 3">
    <name type="scientific">Candidatus Peribacter riflensis</name>
    <dbReference type="NCBI Taxonomy" id="1735162"/>
    <lineage>
        <taxon>Bacteria</taxon>
        <taxon>Candidatus Peregrinibacteriota</taxon>
        <taxon>Candidatus Peribacteria</taxon>
        <taxon>Candidatus Peribacterales</taxon>
        <taxon>Candidatus Peribacteraceae</taxon>
        <taxon>Candidatus Peribacter</taxon>
    </lineage>
</organism>
<accession>A0A0S1STI7</accession>
<evidence type="ECO:0008006" key="4">
    <source>
        <dbReference type="Google" id="ProtNLM"/>
    </source>
</evidence>
<proteinExistence type="predicted"/>
<accession>A0A0S1SKM6</accession>
<dbReference type="AlphaFoldDB" id="A0A0S1SKM6"/>
<dbReference type="Proteomes" id="UP000069135">
    <property type="component" value="Chromosome"/>
</dbReference>
<dbReference type="KEGG" id="prf:PeribacterA2_1042"/>
<dbReference type="STRING" id="1735162.PeribacterB2_1044"/>
<evidence type="ECO:0000313" key="2">
    <source>
        <dbReference type="EMBL" id="ALM13706.1"/>
    </source>
</evidence>
<evidence type="ECO:0000313" key="3">
    <source>
        <dbReference type="Proteomes" id="UP000069135"/>
    </source>
</evidence>
<accession>A0A0S1SWF4</accession>
<dbReference type="EMBL" id="CP013065">
    <property type="protein sequence ID" value="ALM13706.1"/>
    <property type="molecule type" value="Genomic_DNA"/>
</dbReference>
<sequence>MMHFSPQRRPGTTLVELLLFLAFFAVVGGTVVSILFATSDQRARQQTIVSVERTGLQILQSLRWRIEHAERIFDPANGATGAILALQMASESDHPLIVGLEDGALVLVLRDTKKTLTTEGMTITHFTVRNTSPASTHPSVLISFDLTQSYPLPSAAVPEYTRNFEMLVSLLPKDHTVGDDCGCAAPSCQGAIYQWEICSGTSCSAAPITLPCPAL</sequence>